<accession>A0AAN8CIB4</accession>
<keyword evidence="1" id="KW-1133">Transmembrane helix</keyword>
<feature type="transmembrane region" description="Helical" evidence="1">
    <location>
        <begin position="12"/>
        <end position="34"/>
    </location>
</feature>
<organism evidence="2 3">
    <name type="scientific">Champsocephalus esox</name>
    <name type="common">pike icefish</name>
    <dbReference type="NCBI Taxonomy" id="159716"/>
    <lineage>
        <taxon>Eukaryota</taxon>
        <taxon>Metazoa</taxon>
        <taxon>Chordata</taxon>
        <taxon>Craniata</taxon>
        <taxon>Vertebrata</taxon>
        <taxon>Euteleostomi</taxon>
        <taxon>Actinopterygii</taxon>
        <taxon>Neopterygii</taxon>
        <taxon>Teleostei</taxon>
        <taxon>Neoteleostei</taxon>
        <taxon>Acanthomorphata</taxon>
        <taxon>Eupercaria</taxon>
        <taxon>Perciformes</taxon>
        <taxon>Notothenioidei</taxon>
        <taxon>Channichthyidae</taxon>
        <taxon>Champsocephalus</taxon>
    </lineage>
</organism>
<evidence type="ECO:0000313" key="3">
    <source>
        <dbReference type="Proteomes" id="UP001335648"/>
    </source>
</evidence>
<keyword evidence="3" id="KW-1185">Reference proteome</keyword>
<name>A0AAN8CIB4_9TELE</name>
<reference evidence="2 3" key="1">
    <citation type="journal article" date="2023" name="Mol. Biol. Evol.">
        <title>Genomics of Secondarily Temperate Adaptation in the Only Non-Antarctic Icefish.</title>
        <authorList>
            <person name="Rivera-Colon A.G."/>
            <person name="Rayamajhi N."/>
            <person name="Minhas B.F."/>
            <person name="Madrigal G."/>
            <person name="Bilyk K.T."/>
            <person name="Yoon V."/>
            <person name="Hune M."/>
            <person name="Gregory S."/>
            <person name="Cheng C.H.C."/>
            <person name="Catchen J.M."/>
        </authorList>
    </citation>
    <scope>NUCLEOTIDE SEQUENCE [LARGE SCALE GENOMIC DNA]</scope>
    <source>
        <strain evidence="2">JC2023a</strain>
    </source>
</reference>
<protein>
    <submittedName>
        <fullName evidence="2">Uncharacterized protein</fullName>
    </submittedName>
</protein>
<gene>
    <name evidence="2" type="ORF">CesoFtcFv8_006246</name>
</gene>
<dbReference type="EMBL" id="JAULUE010002050">
    <property type="protein sequence ID" value="KAK5904711.1"/>
    <property type="molecule type" value="Genomic_DNA"/>
</dbReference>
<keyword evidence="1" id="KW-0472">Membrane</keyword>
<sequence length="77" mass="8363">MGNGDSRVNPTALGIAVGFSILFILFTIAIAQFCCKYKCKSCKKCGKKKEPSLKDKVLKKVGLKKSPPPFSISNVIK</sequence>
<keyword evidence="1" id="KW-0812">Transmembrane</keyword>
<dbReference type="AlphaFoldDB" id="A0AAN8CIB4"/>
<proteinExistence type="predicted"/>
<evidence type="ECO:0000256" key="1">
    <source>
        <dbReference type="SAM" id="Phobius"/>
    </source>
</evidence>
<dbReference type="Proteomes" id="UP001335648">
    <property type="component" value="Unassembled WGS sequence"/>
</dbReference>
<comment type="caution">
    <text evidence="2">The sequence shown here is derived from an EMBL/GenBank/DDBJ whole genome shotgun (WGS) entry which is preliminary data.</text>
</comment>
<evidence type="ECO:0000313" key="2">
    <source>
        <dbReference type="EMBL" id="KAK5904711.1"/>
    </source>
</evidence>